<dbReference type="OrthoDB" id="9814760at2"/>
<keyword evidence="1" id="KW-0732">Signal</keyword>
<dbReference type="AlphaFoldDB" id="A0A3E0EW19"/>
<dbReference type="PROSITE" id="PS51257">
    <property type="entry name" value="PROKAR_LIPOPROTEIN"/>
    <property type="match status" value="1"/>
</dbReference>
<name>A0A3E0EW19_9FLAO</name>
<evidence type="ECO:0000313" key="2">
    <source>
        <dbReference type="EMBL" id="REH01650.1"/>
    </source>
</evidence>
<dbReference type="Proteomes" id="UP000257136">
    <property type="component" value="Unassembled WGS sequence"/>
</dbReference>
<feature type="chain" id="PRO_5017788469" evidence="1">
    <location>
        <begin position="23"/>
        <end position="260"/>
    </location>
</feature>
<evidence type="ECO:0000256" key="1">
    <source>
        <dbReference type="SAM" id="SignalP"/>
    </source>
</evidence>
<proteinExistence type="predicted"/>
<dbReference type="Gene3D" id="3.40.50.1820">
    <property type="entry name" value="alpha/beta hydrolase"/>
    <property type="match status" value="1"/>
</dbReference>
<organism evidence="2 3">
    <name type="scientific">Flavobacterium aquicola</name>
    <dbReference type="NCBI Taxonomy" id="1682742"/>
    <lineage>
        <taxon>Bacteria</taxon>
        <taxon>Pseudomonadati</taxon>
        <taxon>Bacteroidota</taxon>
        <taxon>Flavobacteriia</taxon>
        <taxon>Flavobacteriales</taxon>
        <taxon>Flavobacteriaceae</taxon>
        <taxon>Flavobacterium</taxon>
    </lineage>
</organism>
<comment type="caution">
    <text evidence="2">The sequence shown here is derived from an EMBL/GenBank/DDBJ whole genome shotgun (WGS) entry which is preliminary data.</text>
</comment>
<dbReference type="RefSeq" id="WP_115809321.1">
    <property type="nucleotide sequence ID" value="NZ_QUNI01000001.1"/>
</dbReference>
<evidence type="ECO:0000313" key="3">
    <source>
        <dbReference type="Proteomes" id="UP000257136"/>
    </source>
</evidence>
<accession>A0A3E0EW19</accession>
<dbReference type="Pfam" id="PF03403">
    <property type="entry name" value="PAF-AH_p_II"/>
    <property type="match status" value="1"/>
</dbReference>
<dbReference type="InterPro" id="IPR029058">
    <property type="entry name" value="AB_hydrolase_fold"/>
</dbReference>
<reference evidence="2 3" key="1">
    <citation type="submission" date="2018-08" db="EMBL/GenBank/DDBJ databases">
        <title>Genomic Encyclopedia of Archaeal and Bacterial Type Strains, Phase II (KMG-II): from individual species to whole genera.</title>
        <authorList>
            <person name="Goeker M."/>
        </authorList>
    </citation>
    <scope>NUCLEOTIDE SEQUENCE [LARGE SCALE GENOMIC DNA]</scope>
    <source>
        <strain evidence="2 3">DSM 100880</strain>
    </source>
</reference>
<feature type="signal peptide" evidence="1">
    <location>
        <begin position="1"/>
        <end position="22"/>
    </location>
</feature>
<dbReference type="EMBL" id="QUNI01000001">
    <property type="protein sequence ID" value="REH01650.1"/>
    <property type="molecule type" value="Genomic_DNA"/>
</dbReference>
<gene>
    <name evidence="2" type="ORF">C8P67_101129</name>
</gene>
<sequence length="260" mass="29865">MNKNICLQILICLLLTSCFTNKKTLVVTTENKTFEVVLDSTDLFDTSRNRKVPVVIYKPKSDHQIEKQKVVIFSHGYYQNKGNSNTKYSYLTNFLASKGYFVASIQHELPTDSLIPKTGIPQIVRMPFWKRGADNILFVINELKKSNPNLDFKHITLIGHSNGADMTALFSQKYPKTADKIITLDNRRMALPRTNHPKVYSLRSSDLPADEGVLPTEDEKKKFGIKIIRLPNTIHNNMDDHATNEQRKEINDYIFTFLNE</sequence>
<protein>
    <submittedName>
        <fullName evidence="2">Chlorophyllase-like protein</fullName>
    </submittedName>
</protein>
<dbReference type="SUPFAM" id="SSF53474">
    <property type="entry name" value="alpha/beta-Hydrolases"/>
    <property type="match status" value="1"/>
</dbReference>
<keyword evidence="3" id="KW-1185">Reference proteome</keyword>